<dbReference type="Pfam" id="PF08281">
    <property type="entry name" value="Sigma70_r4_2"/>
    <property type="match status" value="1"/>
</dbReference>
<dbReference type="InterPro" id="IPR014327">
    <property type="entry name" value="RNA_pol_sigma70_bacteroid"/>
</dbReference>
<dbReference type="InterPro" id="IPR013325">
    <property type="entry name" value="RNA_pol_sigma_r2"/>
</dbReference>
<sequence>MKHQDNLNSIFTRIIFHGEEEAFKKLFFDFFGPLCMFANRYIEDKDTCEDVVQDVFFQIWAHRKRLNIQQSARNYLITSVRNACIDYLRINQVKFQHIQAADINESIINEHTISEETLSVLAVSELKEQLDKSLAKLPAAVCQAFELNRFEDLTYNEIAAQMNVSVKTVEAYISRALKLLRIELKDFLPFISLFLYTSP</sequence>
<keyword evidence="4" id="KW-0804">Transcription</keyword>
<reference evidence="5 6" key="1">
    <citation type="submission" date="2018-08" db="EMBL/GenBank/DDBJ databases">
        <title>A genome reference for cultivated species of the human gut microbiota.</title>
        <authorList>
            <person name="Zou Y."/>
            <person name="Xue W."/>
            <person name="Luo G."/>
        </authorList>
    </citation>
    <scope>NUCLEOTIDE SEQUENCE [LARGE SCALE GENOMIC DNA]</scope>
    <source>
        <strain evidence="5 6">AM18-6</strain>
    </source>
</reference>
<evidence type="ECO:0000256" key="4">
    <source>
        <dbReference type="ARBA" id="ARBA00023163"/>
    </source>
</evidence>
<keyword evidence="2" id="KW-0805">Transcription regulation</keyword>
<dbReference type="EMBL" id="QRJE01000002">
    <property type="protein sequence ID" value="RHH16140.1"/>
    <property type="molecule type" value="Genomic_DNA"/>
</dbReference>
<dbReference type="InterPro" id="IPR036388">
    <property type="entry name" value="WH-like_DNA-bd_sf"/>
</dbReference>
<dbReference type="Gene3D" id="1.10.10.10">
    <property type="entry name" value="Winged helix-like DNA-binding domain superfamily/Winged helix DNA-binding domain"/>
    <property type="match status" value="1"/>
</dbReference>
<keyword evidence="3" id="KW-0731">Sigma factor</keyword>
<evidence type="ECO:0000313" key="5">
    <source>
        <dbReference type="EMBL" id="RHH16140.1"/>
    </source>
</evidence>
<dbReference type="InterPro" id="IPR013324">
    <property type="entry name" value="RNA_pol_sigma_r3/r4-like"/>
</dbReference>
<dbReference type="Pfam" id="PF04542">
    <property type="entry name" value="Sigma70_r2"/>
    <property type="match status" value="1"/>
</dbReference>
<dbReference type="NCBIfam" id="TIGR02937">
    <property type="entry name" value="sigma70-ECF"/>
    <property type="match status" value="1"/>
</dbReference>
<protein>
    <submittedName>
        <fullName evidence="5">RNA polymerase sigma-70 factor</fullName>
    </submittedName>
</protein>
<dbReference type="Gene3D" id="1.10.1740.10">
    <property type="match status" value="1"/>
</dbReference>
<dbReference type="NCBIfam" id="TIGR02985">
    <property type="entry name" value="Sig70_bacteroi1"/>
    <property type="match status" value="1"/>
</dbReference>
<accession>A0A396C7Q4</accession>
<dbReference type="GO" id="GO:0016987">
    <property type="term" value="F:sigma factor activity"/>
    <property type="evidence" value="ECO:0007669"/>
    <property type="project" value="UniProtKB-KW"/>
</dbReference>
<comment type="caution">
    <text evidence="5">The sequence shown here is derived from an EMBL/GenBank/DDBJ whole genome shotgun (WGS) entry which is preliminary data.</text>
</comment>
<dbReference type="InterPro" id="IPR039425">
    <property type="entry name" value="RNA_pol_sigma-70-like"/>
</dbReference>
<evidence type="ECO:0000256" key="3">
    <source>
        <dbReference type="ARBA" id="ARBA00023082"/>
    </source>
</evidence>
<dbReference type="GO" id="GO:0003677">
    <property type="term" value="F:DNA binding"/>
    <property type="evidence" value="ECO:0007669"/>
    <property type="project" value="InterPro"/>
</dbReference>
<dbReference type="InterPro" id="IPR013249">
    <property type="entry name" value="RNA_pol_sigma70_r4_t2"/>
</dbReference>
<dbReference type="SUPFAM" id="SSF88946">
    <property type="entry name" value="Sigma2 domain of RNA polymerase sigma factors"/>
    <property type="match status" value="1"/>
</dbReference>
<dbReference type="SUPFAM" id="SSF88659">
    <property type="entry name" value="Sigma3 and sigma4 domains of RNA polymerase sigma factors"/>
    <property type="match status" value="1"/>
</dbReference>
<dbReference type="InterPro" id="IPR014284">
    <property type="entry name" value="RNA_pol_sigma-70_dom"/>
</dbReference>
<comment type="similarity">
    <text evidence="1">Belongs to the sigma-70 factor family. ECF subfamily.</text>
</comment>
<evidence type="ECO:0000256" key="1">
    <source>
        <dbReference type="ARBA" id="ARBA00010641"/>
    </source>
</evidence>
<dbReference type="PANTHER" id="PTHR43133:SF46">
    <property type="entry name" value="RNA POLYMERASE SIGMA-70 FACTOR ECF SUBFAMILY"/>
    <property type="match status" value="1"/>
</dbReference>
<dbReference type="AlphaFoldDB" id="A0A396C7Q4"/>
<proteinExistence type="inferred from homology"/>
<name>A0A396C7Q4_BACFG</name>
<dbReference type="InterPro" id="IPR007627">
    <property type="entry name" value="RNA_pol_sigma70_r2"/>
</dbReference>
<dbReference type="PANTHER" id="PTHR43133">
    <property type="entry name" value="RNA POLYMERASE ECF-TYPE SIGMA FACTO"/>
    <property type="match status" value="1"/>
</dbReference>
<dbReference type="Proteomes" id="UP000266644">
    <property type="component" value="Unassembled WGS sequence"/>
</dbReference>
<dbReference type="GO" id="GO:0006352">
    <property type="term" value="P:DNA-templated transcription initiation"/>
    <property type="evidence" value="ECO:0007669"/>
    <property type="project" value="InterPro"/>
</dbReference>
<evidence type="ECO:0000313" key="6">
    <source>
        <dbReference type="Proteomes" id="UP000266644"/>
    </source>
</evidence>
<gene>
    <name evidence="5" type="ORF">DW228_01695</name>
</gene>
<dbReference type="RefSeq" id="WP_005812047.1">
    <property type="nucleotide sequence ID" value="NZ_CABJEQ010000003.1"/>
</dbReference>
<evidence type="ECO:0000256" key="2">
    <source>
        <dbReference type="ARBA" id="ARBA00023015"/>
    </source>
</evidence>
<organism evidence="5 6">
    <name type="scientific">Bacteroides fragilis</name>
    <dbReference type="NCBI Taxonomy" id="817"/>
    <lineage>
        <taxon>Bacteria</taxon>
        <taxon>Pseudomonadati</taxon>
        <taxon>Bacteroidota</taxon>
        <taxon>Bacteroidia</taxon>
        <taxon>Bacteroidales</taxon>
        <taxon>Bacteroidaceae</taxon>
        <taxon>Bacteroides</taxon>
    </lineage>
</organism>
<dbReference type="CDD" id="cd06171">
    <property type="entry name" value="Sigma70_r4"/>
    <property type="match status" value="1"/>
</dbReference>